<evidence type="ECO:0000313" key="2">
    <source>
        <dbReference type="EMBL" id="PWB92563.1"/>
    </source>
</evidence>
<dbReference type="Proteomes" id="UP000245137">
    <property type="component" value="Unassembled WGS sequence"/>
</dbReference>
<dbReference type="PROSITE" id="PS50043">
    <property type="entry name" value="HTH_LUXR_2"/>
    <property type="match status" value="1"/>
</dbReference>
<comment type="caution">
    <text evidence="2">The sequence shown here is derived from an EMBL/GenBank/DDBJ whole genome shotgun (WGS) entry which is preliminary data.</text>
</comment>
<dbReference type="RefSeq" id="WP_108918522.1">
    <property type="nucleotide sequence ID" value="NZ_BGJY01000023.1"/>
</dbReference>
<gene>
    <name evidence="2" type="ORF">C5689_17485</name>
</gene>
<dbReference type="SUPFAM" id="SSF46894">
    <property type="entry name" value="C-terminal effector domain of the bipartite response regulators"/>
    <property type="match status" value="1"/>
</dbReference>
<dbReference type="InterPro" id="IPR036388">
    <property type="entry name" value="WH-like_DNA-bd_sf"/>
</dbReference>
<organism evidence="2 3">
    <name type="scientific">Methylosinus sporium</name>
    <dbReference type="NCBI Taxonomy" id="428"/>
    <lineage>
        <taxon>Bacteria</taxon>
        <taxon>Pseudomonadati</taxon>
        <taxon>Pseudomonadota</taxon>
        <taxon>Alphaproteobacteria</taxon>
        <taxon>Hyphomicrobiales</taxon>
        <taxon>Methylocystaceae</taxon>
        <taxon>Methylosinus</taxon>
    </lineage>
</organism>
<dbReference type="AlphaFoldDB" id="A0A2U1SLT7"/>
<dbReference type="EMBL" id="PUIV01000044">
    <property type="protein sequence ID" value="PWB92563.1"/>
    <property type="molecule type" value="Genomic_DNA"/>
</dbReference>
<dbReference type="CDD" id="cd06170">
    <property type="entry name" value="LuxR_C_like"/>
    <property type="match status" value="1"/>
</dbReference>
<evidence type="ECO:0000313" key="3">
    <source>
        <dbReference type="Proteomes" id="UP000245137"/>
    </source>
</evidence>
<sequence length="365" mass="39308">MTASDRLIDDIYRAATDPDLWPQVMHDLAASADAAGGVILTRRSDAWAGWRFSAGMVGVDEYLRSPEVARSESPTRLLAANRAGFVDAAEVFTAEEWLADPVMTHWGTPNGLHHAAAMAMPMPTDDFVVVHLARRAGRPRFEPDAIARLDSFRPHLARAGLLAARWRLERLRAATEALSLIGLPAVILDLRGRALVANALIEKLTRYVKWLPGDRVALADAAADALLRRGLADISAPAAVTARSFPARGRAEVTVLVHLVPMIADARDFFDGGYSLMVVTPLTRSCAPDTALIRGLFDLTAAEANVAGAIAEGLSPEQIAERHGTTSATVRSHLKSVFAKTGVTRQSQLAALLARQIELPFPPVE</sequence>
<accession>A0A2U1SLT7</accession>
<proteinExistence type="predicted"/>
<keyword evidence="3" id="KW-1185">Reference proteome</keyword>
<protein>
    <submittedName>
        <fullName evidence="2">LuxR family transcriptional regulator</fullName>
    </submittedName>
</protein>
<reference evidence="2 3" key="1">
    <citation type="journal article" date="2018" name="Appl. Microbiol. Biotechnol.">
        <title>Co-cultivation of the strictly anaerobic methanogen Methanosarcina barkeri with aerobic methanotrophs in an oxygen-limited membrane bioreactor.</title>
        <authorList>
            <person name="In 't Zandt M.H."/>
            <person name="van den Bosch T.J.M."/>
            <person name="Rijkers R."/>
            <person name="van Kessel M.A.H.J."/>
            <person name="Jetten M.S.M."/>
            <person name="Welte C.U."/>
        </authorList>
    </citation>
    <scope>NUCLEOTIDE SEQUENCE [LARGE SCALE GENOMIC DNA]</scope>
    <source>
        <strain evidence="2 3">DSM 17706</strain>
    </source>
</reference>
<dbReference type="GO" id="GO:0006355">
    <property type="term" value="P:regulation of DNA-templated transcription"/>
    <property type="evidence" value="ECO:0007669"/>
    <property type="project" value="InterPro"/>
</dbReference>
<dbReference type="InterPro" id="IPR000792">
    <property type="entry name" value="Tscrpt_reg_LuxR_C"/>
</dbReference>
<dbReference type="OrthoDB" id="7444822at2"/>
<feature type="domain" description="HTH luxR-type" evidence="1">
    <location>
        <begin position="292"/>
        <end position="357"/>
    </location>
</feature>
<dbReference type="Gene3D" id="1.10.10.10">
    <property type="entry name" value="Winged helix-like DNA-binding domain superfamily/Winged helix DNA-binding domain"/>
    <property type="match status" value="1"/>
</dbReference>
<evidence type="ECO:0000259" key="1">
    <source>
        <dbReference type="PROSITE" id="PS50043"/>
    </source>
</evidence>
<dbReference type="InterPro" id="IPR016032">
    <property type="entry name" value="Sig_transdc_resp-reg_C-effctor"/>
</dbReference>
<dbReference type="Pfam" id="PF00196">
    <property type="entry name" value="GerE"/>
    <property type="match status" value="1"/>
</dbReference>
<name>A0A2U1SLT7_METSR</name>
<dbReference type="SMART" id="SM00421">
    <property type="entry name" value="HTH_LUXR"/>
    <property type="match status" value="1"/>
</dbReference>
<dbReference type="PRINTS" id="PR00038">
    <property type="entry name" value="HTHLUXR"/>
</dbReference>
<dbReference type="GO" id="GO:0003677">
    <property type="term" value="F:DNA binding"/>
    <property type="evidence" value="ECO:0007669"/>
    <property type="project" value="InterPro"/>
</dbReference>